<dbReference type="PANTHER" id="PTHR46983:SF3">
    <property type="entry name" value="CHPADIPLOID STATE MAINTENANCE PROTEIN CHPA"/>
    <property type="match status" value="1"/>
</dbReference>
<dbReference type="EMBL" id="GBBM01001633">
    <property type="protein sequence ID" value="JAC33785.1"/>
    <property type="molecule type" value="mRNA"/>
</dbReference>
<evidence type="ECO:0000259" key="5">
    <source>
        <dbReference type="PROSITE" id="PS51203"/>
    </source>
</evidence>
<dbReference type="AlphaFoldDB" id="A0A023GLT0"/>
<evidence type="ECO:0000256" key="1">
    <source>
        <dbReference type="ARBA" id="ARBA00022723"/>
    </source>
</evidence>
<accession>A0A023GLT0</accession>
<feature type="domain" description="CHORD" evidence="6">
    <location>
        <begin position="155"/>
        <end position="214"/>
    </location>
</feature>
<feature type="domain" description="CHORD" evidence="6">
    <location>
        <begin position="6"/>
        <end position="65"/>
    </location>
</feature>
<evidence type="ECO:0000256" key="3">
    <source>
        <dbReference type="ARBA" id="ARBA00022833"/>
    </source>
</evidence>
<dbReference type="GO" id="GO:0046872">
    <property type="term" value="F:metal ion binding"/>
    <property type="evidence" value="ECO:0007669"/>
    <property type="project" value="UniProtKB-KW"/>
</dbReference>
<dbReference type="Gene3D" id="4.10.1130.20">
    <property type="match status" value="2"/>
</dbReference>
<feature type="region of interest" description="Disordered" evidence="4">
    <location>
        <begin position="63"/>
        <end position="111"/>
    </location>
</feature>
<name>A0A023GLT0_AMBTT</name>
<proteinExistence type="evidence at transcript level"/>
<dbReference type="InterPro" id="IPR007051">
    <property type="entry name" value="CHORD_dom"/>
</dbReference>
<protein>
    <submittedName>
        <fullName evidence="7">Putative cysteine and histidine-rich domain-containing protein 1</fullName>
    </submittedName>
</protein>
<dbReference type="Gene3D" id="2.60.40.790">
    <property type="match status" value="1"/>
</dbReference>
<evidence type="ECO:0000256" key="2">
    <source>
        <dbReference type="ARBA" id="ARBA00022737"/>
    </source>
</evidence>
<feature type="compositionally biased region" description="Basic and acidic residues" evidence="4">
    <location>
        <begin position="64"/>
        <end position="92"/>
    </location>
</feature>
<dbReference type="PROSITE" id="PS51401">
    <property type="entry name" value="CHORD"/>
    <property type="match status" value="2"/>
</dbReference>
<dbReference type="Pfam" id="PF04969">
    <property type="entry name" value="CS"/>
    <property type="match status" value="1"/>
</dbReference>
<dbReference type="PROSITE" id="PS51203">
    <property type="entry name" value="CS"/>
    <property type="match status" value="1"/>
</dbReference>
<evidence type="ECO:0000256" key="4">
    <source>
        <dbReference type="SAM" id="MobiDB-lite"/>
    </source>
</evidence>
<sequence length="339" mass="38612">MPKVLCYNKGCLKEFDPNENAPDACIHHPGKPVFHDAYKGWSCCKARTTDFTEFLNIKGCAKSYHQDQKPPESPKPERKADIENEDKVEPSKPDNPPPRAQITPIIRPDQNEPMVRLRSSVGSSLTPLLCKLSLEKKEDVPEVETDTVVTVGTTCKNPGCRQTYQGEHSNLETCLYHSGFPIFHEGMKYWTCCQRKTSDFANFLEQPGCTSGSHTWIKKKTAETQASCRYDWYQTGNTVVISVFTKLPIPDESYVEANPVKLHLHITFGEDRVIFDQVFVLNGVVDVEKSSVQYLGSKVEVNLKKRDNVGWRMLTLPPQNKEFRMVMEIRKILKMMPIL</sequence>
<dbReference type="PANTHER" id="PTHR46983">
    <property type="entry name" value="CYSTEINE AND HISTIDINE-RICH DOMAIN-CONTAINING PROTEIN 1"/>
    <property type="match status" value="1"/>
</dbReference>
<keyword evidence="3" id="KW-0862">Zinc</keyword>
<dbReference type="Pfam" id="PF04968">
    <property type="entry name" value="CHORD"/>
    <property type="match status" value="2"/>
</dbReference>
<dbReference type="SUPFAM" id="SSF49764">
    <property type="entry name" value="HSP20-like chaperones"/>
    <property type="match status" value="1"/>
</dbReference>
<keyword evidence="2" id="KW-0677">Repeat</keyword>
<feature type="domain" description="CS" evidence="5">
    <location>
        <begin position="225"/>
        <end position="315"/>
    </location>
</feature>
<dbReference type="InterPro" id="IPR007052">
    <property type="entry name" value="CS_dom"/>
</dbReference>
<organism evidence="7">
    <name type="scientific">Amblyomma triste</name>
    <name type="common">Neotropical tick</name>
    <dbReference type="NCBI Taxonomy" id="251400"/>
    <lineage>
        <taxon>Eukaryota</taxon>
        <taxon>Metazoa</taxon>
        <taxon>Ecdysozoa</taxon>
        <taxon>Arthropoda</taxon>
        <taxon>Chelicerata</taxon>
        <taxon>Arachnida</taxon>
        <taxon>Acari</taxon>
        <taxon>Parasitiformes</taxon>
        <taxon>Ixodida</taxon>
        <taxon>Ixodoidea</taxon>
        <taxon>Ixodidae</taxon>
        <taxon>Amblyomminae</taxon>
        <taxon>Amblyomma</taxon>
    </lineage>
</organism>
<dbReference type="InterPro" id="IPR008978">
    <property type="entry name" value="HSP20-like_chaperone"/>
</dbReference>
<keyword evidence="1" id="KW-0479">Metal-binding</keyword>
<evidence type="ECO:0000313" key="7">
    <source>
        <dbReference type="EMBL" id="JAC33785.1"/>
    </source>
</evidence>
<evidence type="ECO:0000259" key="6">
    <source>
        <dbReference type="PROSITE" id="PS51401"/>
    </source>
</evidence>
<dbReference type="InterPro" id="IPR039790">
    <property type="entry name" value="CHRD1"/>
</dbReference>
<reference evidence="7" key="1">
    <citation type="submission" date="2014-03" db="EMBL/GenBank/DDBJ databases">
        <title>The sialotranscriptome of Amblyomma triste, Amblyomma parvum and Amblyomma cajennense ticks, uncovered by 454-based RNA-seq.</title>
        <authorList>
            <person name="Garcia G.R."/>
            <person name="Gardinassi L.G."/>
            <person name="Ribeiro J.M."/>
            <person name="Anatriello E."/>
            <person name="Ferreira B.R."/>
            <person name="Moreira H.N."/>
            <person name="Mafra C."/>
            <person name="Olegario M.M."/>
            <person name="Szabo P.J."/>
            <person name="Miranda-Santos I.K."/>
            <person name="Maruyama S.R."/>
        </authorList>
    </citation>
    <scope>NUCLEOTIDE SEQUENCE</scope>
    <source>
        <strain evidence="7">Mato Grasso do Sul</strain>
        <tissue evidence="7">Salivary glands</tissue>
    </source>
</reference>